<dbReference type="Proteomes" id="UP000325641">
    <property type="component" value="Chromosome"/>
</dbReference>
<dbReference type="KEGG" id="bbet:F8237_14355"/>
<dbReference type="GO" id="GO:0003700">
    <property type="term" value="F:DNA-binding transcription factor activity"/>
    <property type="evidence" value="ECO:0007669"/>
    <property type="project" value="InterPro"/>
</dbReference>
<dbReference type="SUPFAM" id="SSF53850">
    <property type="entry name" value="Periplasmic binding protein-like II"/>
    <property type="match status" value="1"/>
</dbReference>
<dbReference type="PANTHER" id="PTHR30537">
    <property type="entry name" value="HTH-TYPE TRANSCRIPTIONAL REGULATOR"/>
    <property type="match status" value="1"/>
</dbReference>
<evidence type="ECO:0000256" key="2">
    <source>
        <dbReference type="ARBA" id="ARBA00009437"/>
    </source>
</evidence>
<evidence type="ECO:0000256" key="5">
    <source>
        <dbReference type="ARBA" id="ARBA00023163"/>
    </source>
</evidence>
<dbReference type="InterPro" id="IPR036390">
    <property type="entry name" value="WH_DNA-bd_sf"/>
</dbReference>
<keyword evidence="5" id="KW-0804">Transcription</keyword>
<dbReference type="GO" id="GO:0006351">
    <property type="term" value="P:DNA-templated transcription"/>
    <property type="evidence" value="ECO:0007669"/>
    <property type="project" value="TreeGrafter"/>
</dbReference>
<dbReference type="FunFam" id="1.10.10.10:FF:000001">
    <property type="entry name" value="LysR family transcriptional regulator"/>
    <property type="match status" value="1"/>
</dbReference>
<organism evidence="7 8">
    <name type="scientific">Bradyrhizobium betae</name>
    <dbReference type="NCBI Taxonomy" id="244734"/>
    <lineage>
        <taxon>Bacteria</taxon>
        <taxon>Pseudomonadati</taxon>
        <taxon>Pseudomonadota</taxon>
        <taxon>Alphaproteobacteria</taxon>
        <taxon>Hyphomicrobiales</taxon>
        <taxon>Nitrobacteraceae</taxon>
        <taxon>Bradyrhizobium</taxon>
    </lineage>
</organism>
<evidence type="ECO:0000256" key="4">
    <source>
        <dbReference type="ARBA" id="ARBA00023125"/>
    </source>
</evidence>
<reference evidence="8" key="1">
    <citation type="submission" date="2019-10" db="EMBL/GenBank/DDBJ databases">
        <title>Complete Genome Sequence of Bradyrhizobium betae type strain PL7HG1T.</title>
        <authorList>
            <person name="Bromfield E.S.P."/>
            <person name="Cloutier S."/>
        </authorList>
    </citation>
    <scope>NUCLEOTIDE SEQUENCE [LARGE SCALE GENOMIC DNA]</scope>
    <source>
        <strain evidence="8">PL7HG1</strain>
    </source>
</reference>
<gene>
    <name evidence="7" type="ORF">F8237_14355</name>
</gene>
<dbReference type="Pfam" id="PF03466">
    <property type="entry name" value="LysR_substrate"/>
    <property type="match status" value="1"/>
</dbReference>
<dbReference type="PANTHER" id="PTHR30537:SF5">
    <property type="entry name" value="HTH-TYPE TRANSCRIPTIONAL ACTIVATOR TTDR-RELATED"/>
    <property type="match status" value="1"/>
</dbReference>
<name>A0A5P6P615_9BRAD</name>
<dbReference type="Pfam" id="PF00126">
    <property type="entry name" value="HTH_1"/>
    <property type="match status" value="1"/>
</dbReference>
<sequence length="304" mass="32860">MDQMQVLRTFVAVADKRSFVEAARALGVSPTAASRGIAGLEETLGVTLLRRTTRSVALTPEGEAYLDRCRHALEELDDAARAVRGDAAEPRGLLIVTAPVVFGRLHILPIVEQLLRAHAGLDVRLTLTDRVVRLVEEGVDVAVRIAELSDSALHAVRIAQVRRVLVASPKYLKSRGVPATVADLGGHDLIGFDNFTRNGEWRFGASGEVVVKCEPRLMTNSVDAAIDAAISGLGISRVLDYQVEQHVADGRLRYLLANQDPPSVPVSLVYQANRLRSPNARALIEAARQHFAARAAAHKKGAAR</sequence>
<dbReference type="SUPFAM" id="SSF46785">
    <property type="entry name" value="Winged helix' DNA-binding domain"/>
    <property type="match status" value="1"/>
</dbReference>
<protein>
    <submittedName>
        <fullName evidence="7">LysR family transcriptional regulator</fullName>
    </submittedName>
</protein>
<evidence type="ECO:0000256" key="3">
    <source>
        <dbReference type="ARBA" id="ARBA00023015"/>
    </source>
</evidence>
<comment type="function">
    <text evidence="1">NodD regulates the expression of the nodABCFE genes which encode other nodulation proteins. NodD is also a negative regulator of its own expression. Binds flavonoids as inducers.</text>
</comment>
<evidence type="ECO:0000259" key="6">
    <source>
        <dbReference type="PROSITE" id="PS50931"/>
    </source>
</evidence>
<evidence type="ECO:0000256" key="1">
    <source>
        <dbReference type="ARBA" id="ARBA00003502"/>
    </source>
</evidence>
<dbReference type="Gene3D" id="3.40.190.290">
    <property type="match status" value="1"/>
</dbReference>
<evidence type="ECO:0000313" key="8">
    <source>
        <dbReference type="Proteomes" id="UP000325641"/>
    </source>
</evidence>
<dbReference type="CDD" id="cd08471">
    <property type="entry name" value="PBP2_CrgA_like_2"/>
    <property type="match status" value="1"/>
</dbReference>
<feature type="domain" description="HTH lysR-type" evidence="6">
    <location>
        <begin position="1"/>
        <end position="59"/>
    </location>
</feature>
<dbReference type="AlphaFoldDB" id="A0A5P6P615"/>
<dbReference type="PROSITE" id="PS50931">
    <property type="entry name" value="HTH_LYSR"/>
    <property type="match status" value="1"/>
</dbReference>
<proteinExistence type="inferred from homology"/>
<evidence type="ECO:0000313" key="7">
    <source>
        <dbReference type="EMBL" id="QFI73474.1"/>
    </source>
</evidence>
<dbReference type="InterPro" id="IPR036388">
    <property type="entry name" value="WH-like_DNA-bd_sf"/>
</dbReference>
<dbReference type="EMBL" id="CP044543">
    <property type="protein sequence ID" value="QFI73474.1"/>
    <property type="molecule type" value="Genomic_DNA"/>
</dbReference>
<keyword evidence="4" id="KW-0238">DNA-binding</keyword>
<dbReference type="OrthoDB" id="9786526at2"/>
<accession>A0A5P6P615</accession>
<dbReference type="Gene3D" id="1.10.10.10">
    <property type="entry name" value="Winged helix-like DNA-binding domain superfamily/Winged helix DNA-binding domain"/>
    <property type="match status" value="1"/>
</dbReference>
<keyword evidence="3" id="KW-0805">Transcription regulation</keyword>
<dbReference type="InterPro" id="IPR058163">
    <property type="entry name" value="LysR-type_TF_proteobact-type"/>
</dbReference>
<dbReference type="GO" id="GO:0043565">
    <property type="term" value="F:sequence-specific DNA binding"/>
    <property type="evidence" value="ECO:0007669"/>
    <property type="project" value="TreeGrafter"/>
</dbReference>
<dbReference type="InterPro" id="IPR005119">
    <property type="entry name" value="LysR_subst-bd"/>
</dbReference>
<dbReference type="InterPro" id="IPR000847">
    <property type="entry name" value="LysR_HTH_N"/>
</dbReference>
<comment type="similarity">
    <text evidence="2">Belongs to the LysR transcriptional regulatory family.</text>
</comment>